<dbReference type="RefSeq" id="WP_377473151.1">
    <property type="nucleotide sequence ID" value="NZ_JBHLWN010000101.1"/>
</dbReference>
<sequence length="335" mass="36926">MRSKWFILAAMFAAVWFALDISGSVDEFIRETKGEGGDPSSRSSSRQAFGLQSGTALDNDLETRIREEAKRTYIAPIDAKVDRVWKAIPGYNGLEVDIEQSLKLASMQPMQDPLPIVTREIPPNISLDDLGAHPIYKGNPKKPMAALMINVAWGDEFLPGMLETLRKENVHATFFFDGSWLSTHLETAKQIGAQGHELSNHAYSHKNMSRLSAAQARSEIAKTETLLKDKLGVSNRWFAPPSGDYDQETVRIAAEQGLKTVLWTLDTVDWTNPGGAVIVRKIGTRVEPGSLILMHPTKSSSDALEGMIRAIRAKNLKLGTVSEVLSSDRVDGPEK</sequence>
<dbReference type="InterPro" id="IPR011330">
    <property type="entry name" value="Glyco_hydro/deAcase_b/a-brl"/>
</dbReference>
<keyword evidence="3" id="KW-1185">Reference proteome</keyword>
<proteinExistence type="predicted"/>
<evidence type="ECO:0000313" key="3">
    <source>
        <dbReference type="Proteomes" id="UP001589776"/>
    </source>
</evidence>
<reference evidence="2 3" key="1">
    <citation type="submission" date="2024-09" db="EMBL/GenBank/DDBJ databases">
        <authorList>
            <person name="Sun Q."/>
            <person name="Mori K."/>
        </authorList>
    </citation>
    <scope>NUCLEOTIDE SEQUENCE [LARGE SCALE GENOMIC DNA]</scope>
    <source>
        <strain evidence="2 3">CCM 7759</strain>
    </source>
</reference>
<dbReference type="EMBL" id="JBHLWN010000101">
    <property type="protein sequence ID" value="MFC0215696.1"/>
    <property type="molecule type" value="Genomic_DNA"/>
</dbReference>
<dbReference type="PROSITE" id="PS51677">
    <property type="entry name" value="NODB"/>
    <property type="match status" value="1"/>
</dbReference>
<dbReference type="InterPro" id="IPR002509">
    <property type="entry name" value="NODB_dom"/>
</dbReference>
<dbReference type="Pfam" id="PF01522">
    <property type="entry name" value="Polysacc_deac_1"/>
    <property type="match status" value="1"/>
</dbReference>
<dbReference type="InterPro" id="IPR050248">
    <property type="entry name" value="Polysacc_deacetylase_ArnD"/>
</dbReference>
<gene>
    <name evidence="2" type="ORF">ACFFK0_25185</name>
</gene>
<dbReference type="Proteomes" id="UP001589776">
    <property type="component" value="Unassembled WGS sequence"/>
</dbReference>
<accession>A0ABV6DSR7</accession>
<name>A0ABV6DSR7_9BACL</name>
<protein>
    <submittedName>
        <fullName evidence="2">Polysaccharide deacetylase family protein</fullName>
    </submittedName>
</protein>
<dbReference type="Gene3D" id="3.20.20.370">
    <property type="entry name" value="Glycoside hydrolase/deacetylase"/>
    <property type="match status" value="1"/>
</dbReference>
<feature type="domain" description="NodB homology" evidence="1">
    <location>
        <begin position="143"/>
        <end position="319"/>
    </location>
</feature>
<dbReference type="CDD" id="cd10950">
    <property type="entry name" value="CE4_BsYlxY_like"/>
    <property type="match status" value="1"/>
</dbReference>
<comment type="caution">
    <text evidence="2">The sequence shown here is derived from an EMBL/GenBank/DDBJ whole genome shotgun (WGS) entry which is preliminary data.</text>
</comment>
<evidence type="ECO:0000259" key="1">
    <source>
        <dbReference type="PROSITE" id="PS51677"/>
    </source>
</evidence>
<dbReference type="SUPFAM" id="SSF88713">
    <property type="entry name" value="Glycoside hydrolase/deacetylase"/>
    <property type="match status" value="1"/>
</dbReference>
<dbReference type="PANTHER" id="PTHR10587:SF80">
    <property type="entry name" value="CHITOOLIGOSACCHARIDE DEACETYLASE"/>
    <property type="match status" value="1"/>
</dbReference>
<dbReference type="PANTHER" id="PTHR10587">
    <property type="entry name" value="GLYCOSYL TRANSFERASE-RELATED"/>
    <property type="match status" value="1"/>
</dbReference>
<organism evidence="2 3">
    <name type="scientific">Paenibacillus chartarius</name>
    <dbReference type="NCBI Taxonomy" id="747481"/>
    <lineage>
        <taxon>Bacteria</taxon>
        <taxon>Bacillati</taxon>
        <taxon>Bacillota</taxon>
        <taxon>Bacilli</taxon>
        <taxon>Bacillales</taxon>
        <taxon>Paenibacillaceae</taxon>
        <taxon>Paenibacillus</taxon>
    </lineage>
</organism>
<evidence type="ECO:0000313" key="2">
    <source>
        <dbReference type="EMBL" id="MFC0215696.1"/>
    </source>
</evidence>